<organism evidence="2 3">
    <name type="scientific">Bradyrhizobium retamae</name>
    <dbReference type="NCBI Taxonomy" id="1300035"/>
    <lineage>
        <taxon>Bacteria</taxon>
        <taxon>Pseudomonadati</taxon>
        <taxon>Pseudomonadota</taxon>
        <taxon>Alphaproteobacteria</taxon>
        <taxon>Hyphomicrobiales</taxon>
        <taxon>Nitrobacteraceae</taxon>
        <taxon>Bradyrhizobium</taxon>
    </lineage>
</organism>
<keyword evidence="1" id="KW-0812">Transmembrane</keyword>
<evidence type="ECO:0000256" key="1">
    <source>
        <dbReference type="SAM" id="Phobius"/>
    </source>
</evidence>
<dbReference type="EMBL" id="LLYA01000135">
    <property type="protein sequence ID" value="KRR25937.1"/>
    <property type="molecule type" value="Genomic_DNA"/>
</dbReference>
<dbReference type="RefSeq" id="WP_057843822.1">
    <property type="nucleotide sequence ID" value="NZ_LLYA01000135.1"/>
</dbReference>
<comment type="caution">
    <text evidence="2">The sequence shown here is derived from an EMBL/GenBank/DDBJ whole genome shotgun (WGS) entry which is preliminary data.</text>
</comment>
<feature type="transmembrane region" description="Helical" evidence="1">
    <location>
        <begin position="12"/>
        <end position="35"/>
    </location>
</feature>
<proteinExistence type="predicted"/>
<evidence type="ECO:0000313" key="2">
    <source>
        <dbReference type="EMBL" id="KRR25937.1"/>
    </source>
</evidence>
<feature type="transmembrane region" description="Helical" evidence="1">
    <location>
        <begin position="41"/>
        <end position="62"/>
    </location>
</feature>
<dbReference type="Proteomes" id="UP000052023">
    <property type="component" value="Unassembled WGS sequence"/>
</dbReference>
<keyword evidence="1" id="KW-0472">Membrane</keyword>
<name>A0A0R3N1J0_9BRAD</name>
<dbReference type="AlphaFoldDB" id="A0A0R3N1J0"/>
<sequence>MTPFVSQILLALGPYVVPVFILIFAALLCLAMWLLDKPGVWRVSMACLILAGLALQLAPLVLP</sequence>
<gene>
    <name evidence="2" type="ORF">CQ13_23215</name>
</gene>
<protein>
    <submittedName>
        <fullName evidence="2">Uncharacterized protein</fullName>
    </submittedName>
</protein>
<evidence type="ECO:0000313" key="3">
    <source>
        <dbReference type="Proteomes" id="UP000052023"/>
    </source>
</evidence>
<accession>A0A0R3N1J0</accession>
<reference evidence="2 3" key="1">
    <citation type="submission" date="2014-03" db="EMBL/GenBank/DDBJ databases">
        <title>Bradyrhizobium valentinum sp. nov., isolated from effective nodules of Lupinus mariae-josephae, a lupine endemic of basic-lime soils in Eastern Spain.</title>
        <authorList>
            <person name="Duran D."/>
            <person name="Rey L."/>
            <person name="Navarro A."/>
            <person name="Busquets A."/>
            <person name="Imperial J."/>
            <person name="Ruiz-Argueso T."/>
        </authorList>
    </citation>
    <scope>NUCLEOTIDE SEQUENCE [LARGE SCALE GENOMIC DNA]</scope>
    <source>
        <strain evidence="2 3">Ro19</strain>
    </source>
</reference>
<keyword evidence="1" id="KW-1133">Transmembrane helix</keyword>
<keyword evidence="3" id="KW-1185">Reference proteome</keyword>